<evidence type="ECO:0000313" key="2">
    <source>
        <dbReference type="Proteomes" id="UP001362999"/>
    </source>
</evidence>
<dbReference type="Proteomes" id="UP001362999">
    <property type="component" value="Unassembled WGS sequence"/>
</dbReference>
<reference evidence="1 2" key="1">
    <citation type="journal article" date="2024" name="J Genomics">
        <title>Draft genome sequencing and assembly of Favolaschia claudopus CIRM-BRFM 2984 isolated from oak limbs.</title>
        <authorList>
            <person name="Navarro D."/>
            <person name="Drula E."/>
            <person name="Chaduli D."/>
            <person name="Cazenave R."/>
            <person name="Ahrendt S."/>
            <person name="Wang J."/>
            <person name="Lipzen A."/>
            <person name="Daum C."/>
            <person name="Barry K."/>
            <person name="Grigoriev I.V."/>
            <person name="Favel A."/>
            <person name="Rosso M.N."/>
            <person name="Martin F."/>
        </authorList>
    </citation>
    <scope>NUCLEOTIDE SEQUENCE [LARGE SCALE GENOMIC DNA]</scope>
    <source>
        <strain evidence="1 2">CIRM-BRFM 2984</strain>
    </source>
</reference>
<evidence type="ECO:0000313" key="1">
    <source>
        <dbReference type="EMBL" id="KAK7064870.1"/>
    </source>
</evidence>
<accession>A0AAW0EJ91</accession>
<organism evidence="1 2">
    <name type="scientific">Favolaschia claudopus</name>
    <dbReference type="NCBI Taxonomy" id="2862362"/>
    <lineage>
        <taxon>Eukaryota</taxon>
        <taxon>Fungi</taxon>
        <taxon>Dikarya</taxon>
        <taxon>Basidiomycota</taxon>
        <taxon>Agaricomycotina</taxon>
        <taxon>Agaricomycetes</taxon>
        <taxon>Agaricomycetidae</taxon>
        <taxon>Agaricales</taxon>
        <taxon>Marasmiineae</taxon>
        <taxon>Mycenaceae</taxon>
        <taxon>Favolaschia</taxon>
    </lineage>
</organism>
<dbReference type="AlphaFoldDB" id="A0AAW0EJ91"/>
<comment type="caution">
    <text evidence="1">The sequence shown here is derived from an EMBL/GenBank/DDBJ whole genome shotgun (WGS) entry which is preliminary data.</text>
</comment>
<dbReference type="EMBL" id="JAWWNJ010000001">
    <property type="protein sequence ID" value="KAK7064870.1"/>
    <property type="molecule type" value="Genomic_DNA"/>
</dbReference>
<name>A0AAW0EJ91_9AGAR</name>
<proteinExistence type="predicted"/>
<gene>
    <name evidence="1" type="ORF">R3P38DRAFT_2757461</name>
</gene>
<sequence length="595" mass="66723">MSSPLVSVVPEARFRKLIRRGVFDTSVAIIQASATHLLVYVPGISLVIIAWPQESGVAVPPDHLHWKLLMMERKWPCNCALKRRRDSDELLSCRIVSLNELKVVVVTAFGHLPPGTADLTTQQLESQSRIGQILYTRLIDNSDNMAIDAEIGQPLFFKGYLRAWQAAWLSLLWQCGRLFGSVVNGERVIALSLNCNYTQPIPIRPAYLNLSILLEEETKILNCLANGGAIFACWRDRTNPDLEVVIVRLPNESRAHSLPAASMYGGDQITGHNILKLVLDSSSLIERWPTVFNSELSIGIRHPFDVTDQRDLRYFASDKGSEFADFLRSGYTWTCPASNVGEGGNTKLPPSDVALFLKVQDQLKISFKIWFSSTDSVRRLLQLPVNSNFNINGFQAKTLRTFNGLNRSNGLFQAKAEIMKLLLTQKAPGRLRATSRWGGLASWAARFAVPSSSRREHAHTCTSISAYPLFSLRFPINVLPQHESCVDLFTGPKLRLFEFDFNTTVLFRLNAELNLCMYCWAMDEFWLLSFGASFFKFLNSLIHLAQKFVRGDESRRYGGWKAEWAARTGGWVELVVMAGVGVERGGVEGEGERTA</sequence>
<protein>
    <submittedName>
        <fullName evidence="1">Uncharacterized protein</fullName>
    </submittedName>
</protein>
<keyword evidence="2" id="KW-1185">Reference proteome</keyword>